<dbReference type="EMBL" id="BAAAZX010000019">
    <property type="protein sequence ID" value="GAA4010906.1"/>
    <property type="molecule type" value="Genomic_DNA"/>
</dbReference>
<organism evidence="2 3">
    <name type="scientific">Streptomyces plumbiresistens</name>
    <dbReference type="NCBI Taxonomy" id="511811"/>
    <lineage>
        <taxon>Bacteria</taxon>
        <taxon>Bacillati</taxon>
        <taxon>Actinomycetota</taxon>
        <taxon>Actinomycetes</taxon>
        <taxon>Kitasatosporales</taxon>
        <taxon>Streptomycetaceae</taxon>
        <taxon>Streptomyces</taxon>
    </lineage>
</organism>
<dbReference type="InterPro" id="IPR002931">
    <property type="entry name" value="Transglutaminase-like"/>
</dbReference>
<dbReference type="Gene3D" id="3.10.620.30">
    <property type="match status" value="1"/>
</dbReference>
<dbReference type="InterPro" id="IPR038765">
    <property type="entry name" value="Papain-like_cys_pep_sf"/>
</dbReference>
<name>A0ABP7SF71_9ACTN</name>
<evidence type="ECO:0000313" key="3">
    <source>
        <dbReference type="Proteomes" id="UP001500456"/>
    </source>
</evidence>
<dbReference type="RefSeq" id="WP_345567567.1">
    <property type="nucleotide sequence ID" value="NZ_BAAAZX010000019.1"/>
</dbReference>
<dbReference type="Proteomes" id="UP001500456">
    <property type="component" value="Unassembled WGS sequence"/>
</dbReference>
<feature type="domain" description="Transglutaminase-like" evidence="1">
    <location>
        <begin position="89"/>
        <end position="145"/>
    </location>
</feature>
<gene>
    <name evidence="2" type="ORF">GCM10022232_60060</name>
</gene>
<evidence type="ECO:0000259" key="1">
    <source>
        <dbReference type="Pfam" id="PF01841"/>
    </source>
</evidence>
<evidence type="ECO:0000313" key="2">
    <source>
        <dbReference type="EMBL" id="GAA4010906.1"/>
    </source>
</evidence>
<reference evidence="3" key="1">
    <citation type="journal article" date="2019" name="Int. J. Syst. Evol. Microbiol.">
        <title>The Global Catalogue of Microorganisms (GCM) 10K type strain sequencing project: providing services to taxonomists for standard genome sequencing and annotation.</title>
        <authorList>
            <consortium name="The Broad Institute Genomics Platform"/>
            <consortium name="The Broad Institute Genome Sequencing Center for Infectious Disease"/>
            <person name="Wu L."/>
            <person name="Ma J."/>
        </authorList>
    </citation>
    <scope>NUCLEOTIDE SEQUENCE [LARGE SCALE GENOMIC DNA]</scope>
    <source>
        <strain evidence="3">JCM 16924</strain>
    </source>
</reference>
<protein>
    <submittedName>
        <fullName evidence="2">Transglutaminase-like domain-containing protein</fullName>
    </submittedName>
</protein>
<dbReference type="SUPFAM" id="SSF54001">
    <property type="entry name" value="Cysteine proteinases"/>
    <property type="match status" value="1"/>
</dbReference>
<sequence>MDLYLKQTPYSDPGELDLDGLPRDPAELARLVRDLIIHRGEGERLGHPVPEDRQLDDPESRYVREILRILRERGDGPLTAKRPYDERFAGTCRDFSLLLCALLRATGTPARIRCGFAAYFVEGYHDDHWVTEYRLPDGRWRLVDAQVLHPAYELSFDPLDVPRDRFLVAGDAWRACREGGADPGTFGVWFHGDLDGLWYIRTNVLLDLAAVNGVELLPWDVWGRVVRDDAGLTEEDLALVDAVAAARTDDDFRRVYEDPRLAVPDEVMSYTARSGYRELRKVSLPRMPSSPRA</sequence>
<dbReference type="Pfam" id="PF01841">
    <property type="entry name" value="Transglut_core"/>
    <property type="match status" value="1"/>
</dbReference>
<accession>A0ABP7SF71</accession>
<comment type="caution">
    <text evidence="2">The sequence shown here is derived from an EMBL/GenBank/DDBJ whole genome shotgun (WGS) entry which is preliminary data.</text>
</comment>
<keyword evidence="3" id="KW-1185">Reference proteome</keyword>
<proteinExistence type="predicted"/>